<dbReference type="RefSeq" id="WP_163790963.1">
    <property type="nucleotide sequence ID" value="NZ_AP022587.1"/>
</dbReference>
<feature type="domain" description="SnoaL-like" evidence="1">
    <location>
        <begin position="12"/>
        <end position="109"/>
    </location>
</feature>
<dbReference type="KEGG" id="msto:MSTO_33320"/>
<organism evidence="2 3">
    <name type="scientific">Mycobacterium stomatepiae</name>
    <dbReference type="NCBI Taxonomy" id="470076"/>
    <lineage>
        <taxon>Bacteria</taxon>
        <taxon>Bacillati</taxon>
        <taxon>Actinomycetota</taxon>
        <taxon>Actinomycetes</taxon>
        <taxon>Mycobacteriales</taxon>
        <taxon>Mycobacteriaceae</taxon>
        <taxon>Mycobacterium</taxon>
        <taxon>Mycobacterium simiae complex</taxon>
    </lineage>
</organism>
<dbReference type="SUPFAM" id="SSF54427">
    <property type="entry name" value="NTF2-like"/>
    <property type="match status" value="1"/>
</dbReference>
<dbReference type="Gene3D" id="3.10.450.50">
    <property type="match status" value="1"/>
</dbReference>
<protein>
    <recommendedName>
        <fullName evidence="1">SnoaL-like domain-containing protein</fullName>
    </recommendedName>
</protein>
<dbReference type="InterPro" id="IPR032710">
    <property type="entry name" value="NTF2-like_dom_sf"/>
</dbReference>
<evidence type="ECO:0000259" key="1">
    <source>
        <dbReference type="Pfam" id="PF12680"/>
    </source>
</evidence>
<gene>
    <name evidence="2" type="ORF">MSTO_33320</name>
</gene>
<evidence type="ECO:0000313" key="2">
    <source>
        <dbReference type="EMBL" id="BBY23127.1"/>
    </source>
</evidence>
<proteinExistence type="predicted"/>
<accession>A0A7I7QAN7</accession>
<keyword evidence="3" id="KW-1185">Reference proteome</keyword>
<reference evidence="2 3" key="1">
    <citation type="journal article" date="2019" name="Emerg. Microbes Infect.">
        <title>Comprehensive subspecies identification of 175 nontuberculous mycobacteria species based on 7547 genomic profiles.</title>
        <authorList>
            <person name="Matsumoto Y."/>
            <person name="Kinjo T."/>
            <person name="Motooka D."/>
            <person name="Nabeya D."/>
            <person name="Jung N."/>
            <person name="Uechi K."/>
            <person name="Horii T."/>
            <person name="Iida T."/>
            <person name="Fujita J."/>
            <person name="Nakamura S."/>
        </authorList>
    </citation>
    <scope>NUCLEOTIDE SEQUENCE [LARGE SCALE GENOMIC DNA]</scope>
    <source>
        <strain evidence="2 3">JCM 17783</strain>
    </source>
</reference>
<evidence type="ECO:0000313" key="3">
    <source>
        <dbReference type="Proteomes" id="UP000467130"/>
    </source>
</evidence>
<sequence>MNEESMPQALSDYLAAAERRDVEAVVACFSDDASVLDEGKHRTGRAEIRRWREDVDSAFEYTSTITGFTALGETDGVRRYDVFLHLEGNFPGGEVDLVNSFAIRGNRIVNLRIVPAGS</sequence>
<dbReference type="Proteomes" id="UP000467130">
    <property type="component" value="Chromosome"/>
</dbReference>
<dbReference type="InterPro" id="IPR037401">
    <property type="entry name" value="SnoaL-like"/>
</dbReference>
<dbReference type="Pfam" id="PF12680">
    <property type="entry name" value="SnoaL_2"/>
    <property type="match status" value="1"/>
</dbReference>
<dbReference type="AlphaFoldDB" id="A0A7I7QAN7"/>
<name>A0A7I7QAN7_9MYCO</name>
<dbReference type="EMBL" id="AP022587">
    <property type="protein sequence ID" value="BBY23127.1"/>
    <property type="molecule type" value="Genomic_DNA"/>
</dbReference>